<dbReference type="AlphaFoldDB" id="A0AA36MFE1"/>
<evidence type="ECO:0000313" key="7">
    <source>
        <dbReference type="Proteomes" id="UP001178507"/>
    </source>
</evidence>
<sequence length="171" mass="19111">MTSEVQVKIGLGGGCHWCTEAVFQALAGISDVEQGFIRSEPPEDSWSEAVVVTFDPVALPLESLIEIHLRTHSSTSHHKMRGKYRSAVYVYDAGTGVKVGRILRGLQREFEEPLVTHVLSLAGFKLSDERFRNYYATDPDRPFCKTYIDPKLALLRKRYGGVLRETPAAAE</sequence>
<feature type="domain" description="Peptide methionine sulphoxide reductase MsrA" evidence="5">
    <location>
        <begin position="9"/>
        <end position="144"/>
    </location>
</feature>
<comment type="similarity">
    <text evidence="1">Belongs to the MsrA Met sulfoxide reductase family.</text>
</comment>
<evidence type="ECO:0000256" key="2">
    <source>
        <dbReference type="ARBA" id="ARBA00012502"/>
    </source>
</evidence>
<keyword evidence="3" id="KW-0560">Oxidoreductase</keyword>
<name>A0AA36MFE1_9DINO</name>
<evidence type="ECO:0000256" key="3">
    <source>
        <dbReference type="ARBA" id="ARBA00023002"/>
    </source>
</evidence>
<keyword evidence="7" id="KW-1185">Reference proteome</keyword>
<dbReference type="EC" id="1.8.4.11" evidence="2"/>
<evidence type="ECO:0000313" key="6">
    <source>
        <dbReference type="EMBL" id="CAJ1369764.1"/>
    </source>
</evidence>
<proteinExistence type="inferred from homology"/>
<dbReference type="PANTHER" id="PTHR43774:SF1">
    <property type="entry name" value="PEPTIDE METHIONINE SULFOXIDE REDUCTASE MSRA 2"/>
    <property type="match status" value="1"/>
</dbReference>
<comment type="caution">
    <text evidence="6">The sequence shown here is derived from an EMBL/GenBank/DDBJ whole genome shotgun (WGS) entry which is preliminary data.</text>
</comment>
<dbReference type="Proteomes" id="UP001178507">
    <property type="component" value="Unassembled WGS sequence"/>
</dbReference>
<dbReference type="Pfam" id="PF01625">
    <property type="entry name" value="PMSR"/>
    <property type="match status" value="1"/>
</dbReference>
<accession>A0AA36MFE1</accession>
<evidence type="ECO:0000256" key="4">
    <source>
        <dbReference type="ARBA" id="ARBA00030643"/>
    </source>
</evidence>
<dbReference type="InterPro" id="IPR002569">
    <property type="entry name" value="Met_Sox_Rdtase_MsrA_dom"/>
</dbReference>
<dbReference type="GO" id="GO:0008113">
    <property type="term" value="F:peptide-methionine (S)-S-oxide reductase activity"/>
    <property type="evidence" value="ECO:0007669"/>
    <property type="project" value="UniProtKB-EC"/>
</dbReference>
<dbReference type="EMBL" id="CAUJNA010000001">
    <property type="protein sequence ID" value="CAJ1369764.1"/>
    <property type="molecule type" value="Genomic_DNA"/>
</dbReference>
<dbReference type="Gene3D" id="3.30.1060.10">
    <property type="entry name" value="Peptide methionine sulphoxide reductase MsrA"/>
    <property type="match status" value="1"/>
</dbReference>
<dbReference type="PANTHER" id="PTHR43774">
    <property type="entry name" value="PEPTIDE METHIONINE SULFOXIDE REDUCTASE"/>
    <property type="match status" value="1"/>
</dbReference>
<dbReference type="InterPro" id="IPR036509">
    <property type="entry name" value="Met_Sox_Rdtase_MsrA_sf"/>
</dbReference>
<organism evidence="6 7">
    <name type="scientific">Effrenium voratum</name>
    <dbReference type="NCBI Taxonomy" id="2562239"/>
    <lineage>
        <taxon>Eukaryota</taxon>
        <taxon>Sar</taxon>
        <taxon>Alveolata</taxon>
        <taxon>Dinophyceae</taxon>
        <taxon>Suessiales</taxon>
        <taxon>Symbiodiniaceae</taxon>
        <taxon>Effrenium</taxon>
    </lineage>
</organism>
<evidence type="ECO:0000259" key="5">
    <source>
        <dbReference type="Pfam" id="PF01625"/>
    </source>
</evidence>
<protein>
    <recommendedName>
        <fullName evidence="2">peptide-methionine (S)-S-oxide reductase</fullName>
        <ecNumber evidence="2">1.8.4.11</ecNumber>
    </recommendedName>
    <alternativeName>
        <fullName evidence="4">Peptide-methionine (S)-S-oxide reductase</fullName>
    </alternativeName>
</protein>
<gene>
    <name evidence="6" type="ORF">EVOR1521_LOCUS409</name>
</gene>
<dbReference type="SUPFAM" id="SSF55068">
    <property type="entry name" value="Peptide methionine sulfoxide reductase"/>
    <property type="match status" value="1"/>
</dbReference>
<reference evidence="6" key="1">
    <citation type="submission" date="2023-08" db="EMBL/GenBank/DDBJ databases">
        <authorList>
            <person name="Chen Y."/>
            <person name="Shah S."/>
            <person name="Dougan E. K."/>
            <person name="Thang M."/>
            <person name="Chan C."/>
        </authorList>
    </citation>
    <scope>NUCLEOTIDE SEQUENCE</scope>
</reference>
<evidence type="ECO:0000256" key="1">
    <source>
        <dbReference type="ARBA" id="ARBA00005591"/>
    </source>
</evidence>